<protein>
    <submittedName>
        <fullName evidence="6">TetR/AcrR family transcriptional regulator</fullName>
    </submittedName>
</protein>
<keyword evidence="1" id="KW-0805">Transcription regulation</keyword>
<comment type="caution">
    <text evidence="6">The sequence shown here is derived from an EMBL/GenBank/DDBJ whole genome shotgun (WGS) entry which is preliminary data.</text>
</comment>
<dbReference type="EMBL" id="JAPDHZ010000008">
    <property type="protein sequence ID" value="MDG0794774.1"/>
    <property type="molecule type" value="Genomic_DNA"/>
</dbReference>
<dbReference type="AlphaFoldDB" id="A0A9X4KM14"/>
<dbReference type="InterPro" id="IPR023772">
    <property type="entry name" value="DNA-bd_HTH_TetR-type_CS"/>
</dbReference>
<reference evidence="6 7" key="1">
    <citation type="submission" date="2022-10" db="EMBL/GenBank/DDBJ databases">
        <title>Comparative genomic analysis of Cohnella hashimotonis sp. nov., isolated from the International Space Station.</title>
        <authorList>
            <person name="Simpson A."/>
            <person name="Venkateswaran K."/>
        </authorList>
    </citation>
    <scope>NUCLEOTIDE SEQUENCE [LARGE SCALE GENOMIC DNA]</scope>
    <source>
        <strain evidence="6 7">DSM 18997</strain>
    </source>
</reference>
<evidence type="ECO:0000256" key="1">
    <source>
        <dbReference type="ARBA" id="ARBA00023015"/>
    </source>
</evidence>
<dbReference type="GO" id="GO:0000976">
    <property type="term" value="F:transcription cis-regulatory region binding"/>
    <property type="evidence" value="ECO:0007669"/>
    <property type="project" value="TreeGrafter"/>
</dbReference>
<dbReference type="InterPro" id="IPR050109">
    <property type="entry name" value="HTH-type_TetR-like_transc_reg"/>
</dbReference>
<evidence type="ECO:0000313" key="7">
    <source>
        <dbReference type="Proteomes" id="UP001153387"/>
    </source>
</evidence>
<name>A0A9X4KM14_9BACL</name>
<dbReference type="Pfam" id="PF00440">
    <property type="entry name" value="TetR_N"/>
    <property type="match status" value="1"/>
</dbReference>
<dbReference type="PANTHER" id="PTHR30055:SF238">
    <property type="entry name" value="MYCOFACTOCIN BIOSYNTHESIS TRANSCRIPTIONAL REGULATOR MFTR-RELATED"/>
    <property type="match status" value="1"/>
</dbReference>
<dbReference type="PROSITE" id="PS01081">
    <property type="entry name" value="HTH_TETR_1"/>
    <property type="match status" value="1"/>
</dbReference>
<keyword evidence="2 4" id="KW-0238">DNA-binding</keyword>
<feature type="domain" description="HTH tetR-type" evidence="5">
    <location>
        <begin position="10"/>
        <end position="70"/>
    </location>
</feature>
<dbReference type="SUPFAM" id="SSF46689">
    <property type="entry name" value="Homeodomain-like"/>
    <property type="match status" value="1"/>
</dbReference>
<proteinExistence type="predicted"/>
<dbReference type="RefSeq" id="WP_277568500.1">
    <property type="nucleotide sequence ID" value="NZ_JAPDHZ010000008.1"/>
</dbReference>
<dbReference type="Proteomes" id="UP001153387">
    <property type="component" value="Unassembled WGS sequence"/>
</dbReference>
<evidence type="ECO:0000313" key="6">
    <source>
        <dbReference type="EMBL" id="MDG0794774.1"/>
    </source>
</evidence>
<sequence length="176" mass="19572">MTPRDDASTATRKEQILDAAAELFALQGFYKTTTALVAKSVGVTQPYVFHFFRTKEELFLAVLDRGYRRLVHAFSAVESPPEELVHRMGGAFEALLVTHRNEILLVMQAYAIPEPAIREEVKAKFDEIHRMVGSRFAQAGIPNASGEAGMFIGTGLLIALSQILELPRLLPWCDPE</sequence>
<dbReference type="PRINTS" id="PR00455">
    <property type="entry name" value="HTHTETR"/>
</dbReference>
<evidence type="ECO:0000256" key="3">
    <source>
        <dbReference type="ARBA" id="ARBA00023163"/>
    </source>
</evidence>
<feature type="DNA-binding region" description="H-T-H motif" evidence="4">
    <location>
        <begin position="33"/>
        <end position="52"/>
    </location>
</feature>
<dbReference type="PANTHER" id="PTHR30055">
    <property type="entry name" value="HTH-TYPE TRANSCRIPTIONAL REGULATOR RUTR"/>
    <property type="match status" value="1"/>
</dbReference>
<gene>
    <name evidence="6" type="ORF">OMP38_31070</name>
</gene>
<accession>A0A9X4KM14</accession>
<dbReference type="InterPro" id="IPR009057">
    <property type="entry name" value="Homeodomain-like_sf"/>
</dbReference>
<evidence type="ECO:0000256" key="2">
    <source>
        <dbReference type="ARBA" id="ARBA00023125"/>
    </source>
</evidence>
<keyword evidence="3" id="KW-0804">Transcription</keyword>
<dbReference type="PROSITE" id="PS50977">
    <property type="entry name" value="HTH_TETR_2"/>
    <property type="match status" value="1"/>
</dbReference>
<dbReference type="InterPro" id="IPR001647">
    <property type="entry name" value="HTH_TetR"/>
</dbReference>
<evidence type="ECO:0000256" key="4">
    <source>
        <dbReference type="PROSITE-ProRule" id="PRU00335"/>
    </source>
</evidence>
<evidence type="ECO:0000259" key="5">
    <source>
        <dbReference type="PROSITE" id="PS50977"/>
    </source>
</evidence>
<dbReference type="GO" id="GO:0003700">
    <property type="term" value="F:DNA-binding transcription factor activity"/>
    <property type="evidence" value="ECO:0007669"/>
    <property type="project" value="TreeGrafter"/>
</dbReference>
<keyword evidence="7" id="KW-1185">Reference proteome</keyword>
<organism evidence="6 7">
    <name type="scientific">Cohnella ginsengisoli</name>
    <dbReference type="NCBI Taxonomy" id="425004"/>
    <lineage>
        <taxon>Bacteria</taxon>
        <taxon>Bacillati</taxon>
        <taxon>Bacillota</taxon>
        <taxon>Bacilli</taxon>
        <taxon>Bacillales</taxon>
        <taxon>Paenibacillaceae</taxon>
        <taxon>Cohnella</taxon>
    </lineage>
</organism>
<dbReference type="Gene3D" id="1.10.357.10">
    <property type="entry name" value="Tetracycline Repressor, domain 2"/>
    <property type="match status" value="1"/>
</dbReference>